<dbReference type="SMART" id="SM00692">
    <property type="entry name" value="DM3"/>
    <property type="match status" value="1"/>
</dbReference>
<keyword evidence="2" id="KW-0479">Metal-binding</keyword>
<organism evidence="8 9">
    <name type="scientific">Crassostrea virginica</name>
    <name type="common">Eastern oyster</name>
    <dbReference type="NCBI Taxonomy" id="6565"/>
    <lineage>
        <taxon>Eukaryota</taxon>
        <taxon>Metazoa</taxon>
        <taxon>Spiralia</taxon>
        <taxon>Lophotrochozoa</taxon>
        <taxon>Mollusca</taxon>
        <taxon>Bivalvia</taxon>
        <taxon>Autobranchia</taxon>
        <taxon>Pteriomorphia</taxon>
        <taxon>Ostreida</taxon>
        <taxon>Ostreoidea</taxon>
        <taxon>Ostreidae</taxon>
        <taxon>Crassostrea</taxon>
    </lineage>
</organism>
<gene>
    <name evidence="9" type="primary">LOC111107245</name>
</gene>
<evidence type="ECO:0000256" key="4">
    <source>
        <dbReference type="ARBA" id="ARBA00022833"/>
    </source>
</evidence>
<name>A0A8B8B4M8_CRAVI</name>
<dbReference type="OrthoDB" id="6117952at2759"/>
<evidence type="ECO:0000313" key="9">
    <source>
        <dbReference type="RefSeq" id="XP_022298043.1"/>
    </source>
</evidence>
<evidence type="ECO:0000256" key="6">
    <source>
        <dbReference type="PROSITE-ProRule" id="PRU00309"/>
    </source>
</evidence>
<reference evidence="9" key="1">
    <citation type="submission" date="2025-08" db="UniProtKB">
        <authorList>
            <consortium name="RefSeq"/>
        </authorList>
    </citation>
    <scope>IDENTIFICATION</scope>
    <source>
        <tissue evidence="9">Whole sample</tissue>
    </source>
</reference>
<dbReference type="GO" id="GO:0003677">
    <property type="term" value="F:DNA binding"/>
    <property type="evidence" value="ECO:0007669"/>
    <property type="project" value="UniProtKB-UniRule"/>
</dbReference>
<proteinExistence type="predicted"/>
<keyword evidence="4" id="KW-0862">Zinc</keyword>
<evidence type="ECO:0000256" key="1">
    <source>
        <dbReference type="ARBA" id="ARBA00001968"/>
    </source>
</evidence>
<dbReference type="Gene3D" id="6.20.210.20">
    <property type="entry name" value="THAP domain"/>
    <property type="match status" value="1"/>
</dbReference>
<dbReference type="AlphaFoldDB" id="A0A8B8B4M8"/>
<dbReference type="KEGG" id="cvn:111107245"/>
<dbReference type="GeneID" id="111107245"/>
<dbReference type="GO" id="GO:0008270">
    <property type="term" value="F:zinc ion binding"/>
    <property type="evidence" value="ECO:0007669"/>
    <property type="project" value="UniProtKB-KW"/>
</dbReference>
<evidence type="ECO:0000256" key="2">
    <source>
        <dbReference type="ARBA" id="ARBA00022723"/>
    </source>
</evidence>
<dbReference type="Pfam" id="PF13613">
    <property type="entry name" value="HTH_Tnp_4"/>
    <property type="match status" value="1"/>
</dbReference>
<protein>
    <submittedName>
        <fullName evidence="9">Uncharacterized protein LOC111107245</fullName>
    </submittedName>
</protein>
<dbReference type="PANTHER" id="PTHR23080:SF133">
    <property type="entry name" value="SI:CH211-262I1.5-RELATED"/>
    <property type="match status" value="1"/>
</dbReference>
<sequence>MVRSCSVYMCTNRDDTRGKEKGISFFRFPKDVKKRRLWLKALNRDEFVPSDHSCVCSEHFVNGWHSDDPPDENYVPTIFSYKEKPVDVERQNRSTRRNIQKDFKEAEIKQKEQERSQLSFSTFMHSSYTKSREEEFQDIETIEVEPDDVDTGVKVTKDAAVQCDPDPLLQENMALKAELRRLQGHKWSVQKIKDDDSKTKFYTGLPSFAVFMWLFNYLVPKCEKMVYWRGASATPGERARPRRLMSLQLIDQFLATLMRLKVGLYVEDIAERFGVSVGTYSQYFTTWVCLLYQELRPLNPFPSRDIIQRNMPSCFHTFPNLRVILDCTEIFVQKSSSLVNQNLSFSHYKHHTTVKFLIGITPSGVISLVSEGFGGRVSDRQMIEKSLLLDMLEEGDGVMADKGFTIADMLEKKGCTLNIPPFRSSSTQFSSQDVLKTQEIAKLRIHVERAIGRVKNFHIFDGVLSLSLAPLVSQMFSVCCWITNLDVPLVDS</sequence>
<dbReference type="InterPro" id="IPR038441">
    <property type="entry name" value="THAP_Znf_sf"/>
</dbReference>
<keyword evidence="3 6" id="KW-0863">Zinc-finger</keyword>
<evidence type="ECO:0000313" key="8">
    <source>
        <dbReference type="Proteomes" id="UP000694844"/>
    </source>
</evidence>
<dbReference type="Proteomes" id="UP000694844">
    <property type="component" value="Chromosome 8"/>
</dbReference>
<dbReference type="PROSITE" id="PS50950">
    <property type="entry name" value="ZF_THAP"/>
    <property type="match status" value="1"/>
</dbReference>
<comment type="cofactor">
    <cofactor evidence="1">
        <name>a divalent metal cation</name>
        <dbReference type="ChEBI" id="CHEBI:60240"/>
    </cofactor>
</comment>
<accession>A0A8B8B4M8</accession>
<dbReference type="InterPro" id="IPR006612">
    <property type="entry name" value="THAP_Znf"/>
</dbReference>
<dbReference type="Pfam" id="PF05485">
    <property type="entry name" value="THAP"/>
    <property type="match status" value="1"/>
</dbReference>
<dbReference type="InterPro" id="IPR027805">
    <property type="entry name" value="Transposase_HTH_dom"/>
</dbReference>
<keyword evidence="5 6" id="KW-0238">DNA-binding</keyword>
<feature type="domain" description="THAP-type" evidence="7">
    <location>
        <begin position="1"/>
        <end position="79"/>
    </location>
</feature>
<dbReference type="PANTHER" id="PTHR23080">
    <property type="entry name" value="THAP DOMAIN PROTEIN"/>
    <property type="match status" value="1"/>
</dbReference>
<dbReference type="SMART" id="SM00980">
    <property type="entry name" value="THAP"/>
    <property type="match status" value="1"/>
</dbReference>
<dbReference type="Pfam" id="PF13359">
    <property type="entry name" value="DDE_Tnp_4"/>
    <property type="match status" value="1"/>
</dbReference>
<evidence type="ECO:0000259" key="7">
    <source>
        <dbReference type="PROSITE" id="PS50950"/>
    </source>
</evidence>
<evidence type="ECO:0000256" key="3">
    <source>
        <dbReference type="ARBA" id="ARBA00022771"/>
    </source>
</evidence>
<keyword evidence="8" id="KW-1185">Reference proteome</keyword>
<dbReference type="InterPro" id="IPR027806">
    <property type="entry name" value="HARBI1_dom"/>
</dbReference>
<evidence type="ECO:0000256" key="5">
    <source>
        <dbReference type="ARBA" id="ARBA00023125"/>
    </source>
</evidence>
<dbReference type="SUPFAM" id="SSF57716">
    <property type="entry name" value="Glucocorticoid receptor-like (DNA-binding domain)"/>
    <property type="match status" value="1"/>
</dbReference>
<dbReference type="RefSeq" id="XP_022298043.1">
    <property type="nucleotide sequence ID" value="XM_022442335.1"/>
</dbReference>